<proteinExistence type="inferred from homology"/>
<dbReference type="Pfam" id="PF10093">
    <property type="entry name" value="EarP"/>
    <property type="match status" value="1"/>
</dbReference>
<comment type="function">
    <text evidence="3">Protein-arginine rhamnosyltransferase that catalyzes the transfer of a single rhamnose to elongation factor P (EF-P) on 'Lys-32', a modification required for EF-P-dependent rescue of polyproline stalled ribosomes.</text>
</comment>
<reference evidence="8 9" key="1">
    <citation type="submission" date="2020-08" db="EMBL/GenBank/DDBJ databases">
        <title>Genomic Encyclopedia of Type Strains, Phase IV (KMG-IV): sequencing the most valuable type-strain genomes for metagenomic binning, comparative biology and taxonomic classification.</title>
        <authorList>
            <person name="Goeker M."/>
        </authorList>
    </citation>
    <scope>NUCLEOTIDE SEQUENCE [LARGE SCALE GENOMIC DNA]</scope>
    <source>
        <strain evidence="8 9">DSM 106739</strain>
    </source>
</reference>
<dbReference type="GO" id="GO:0106361">
    <property type="term" value="F:protein-arginine rhamnosyltransferase activity"/>
    <property type="evidence" value="ECO:0007669"/>
    <property type="project" value="InterPro"/>
</dbReference>
<evidence type="ECO:0000256" key="3">
    <source>
        <dbReference type="ARBA" id="ARBA00024303"/>
    </source>
</evidence>
<dbReference type="RefSeq" id="WP_183634648.1">
    <property type="nucleotide sequence ID" value="NZ_BAABLE010000011.1"/>
</dbReference>
<dbReference type="Proteomes" id="UP000561045">
    <property type="component" value="Unassembled WGS sequence"/>
</dbReference>
<protein>
    <recommendedName>
        <fullName evidence="5">Protein-arginine rhamnosyltransferase</fullName>
    </recommendedName>
    <alternativeName>
        <fullName evidence="6">EF-P arginine rhamnosyltransferase</fullName>
    </alternativeName>
</protein>
<keyword evidence="2" id="KW-0808">Transferase</keyword>
<evidence type="ECO:0000313" key="9">
    <source>
        <dbReference type="Proteomes" id="UP000561045"/>
    </source>
</evidence>
<dbReference type="NCBIfam" id="TIGR03837">
    <property type="entry name" value="efp_Arg_rhamno"/>
    <property type="match status" value="1"/>
</dbReference>
<evidence type="ECO:0000313" key="8">
    <source>
        <dbReference type="EMBL" id="MBB4012878.1"/>
    </source>
</evidence>
<dbReference type="EMBL" id="JACIET010000001">
    <property type="protein sequence ID" value="MBB4012878.1"/>
    <property type="molecule type" value="Genomic_DNA"/>
</dbReference>
<keyword evidence="9" id="KW-1185">Reference proteome</keyword>
<sequence length="379" mass="41736">MTEWRWDIFCTVIDNYGDIGVCWRLARQLASEHRAEVRLWVDDLASCRRLLGMCADDGGTPQPGVVVCHWRPGSVPEALADVVVAGFTCRLPEAYLAAMAARARPPVWITLEYLSAEDWVEGCHLLPSPHPRLALTEFFFYPGFTAKTGGLLREAGLIEARERFRADAAAQAENWALLGTDAPAPEALRVSLFAYENPAVASLLATWAEGGRAVWCGVPEGRIWQSVAQWLGQPLETGGAVRRGNLTLAPLAFVDQPAYDRLLWSCDLNFVRGEDSFVRAQWAGRPFIWHIYPQDDAAHLVKLDAFLDRYVEGLAQPDAAAVRRIQHAWNAGADMTQAWADFGAALPSLNAHADAWCAQQAAAPDLASVLAQFTKTKLK</sequence>
<comment type="similarity">
    <text evidence="4">Belongs to the glycosyltransferase 104 family.</text>
</comment>
<name>A0A840BMU7_9RHOO</name>
<evidence type="ECO:0000256" key="1">
    <source>
        <dbReference type="ARBA" id="ARBA00022676"/>
    </source>
</evidence>
<dbReference type="InterPro" id="IPR016633">
    <property type="entry name" value="EarP"/>
</dbReference>
<dbReference type="AlphaFoldDB" id="A0A840BMU7"/>
<evidence type="ECO:0000256" key="6">
    <source>
        <dbReference type="ARBA" id="ARBA00030025"/>
    </source>
</evidence>
<comment type="caution">
    <text evidence="8">The sequence shown here is derived from an EMBL/GenBank/DDBJ whole genome shotgun (WGS) entry which is preliminary data.</text>
</comment>
<evidence type="ECO:0000256" key="2">
    <source>
        <dbReference type="ARBA" id="ARBA00022679"/>
    </source>
</evidence>
<gene>
    <name evidence="8" type="ORF">GGR36_002186</name>
</gene>
<evidence type="ECO:0000256" key="4">
    <source>
        <dbReference type="ARBA" id="ARBA00024346"/>
    </source>
</evidence>
<organism evidence="8 9">
    <name type="scientific">Niveibacterium umoris</name>
    <dbReference type="NCBI Taxonomy" id="1193620"/>
    <lineage>
        <taxon>Bacteria</taxon>
        <taxon>Pseudomonadati</taxon>
        <taxon>Pseudomonadota</taxon>
        <taxon>Betaproteobacteria</taxon>
        <taxon>Rhodocyclales</taxon>
        <taxon>Rhodocyclaceae</taxon>
        <taxon>Niveibacterium</taxon>
    </lineage>
</organism>
<keyword evidence="1" id="KW-0328">Glycosyltransferase</keyword>
<evidence type="ECO:0000256" key="7">
    <source>
        <dbReference type="ARBA" id="ARBA00048472"/>
    </source>
</evidence>
<comment type="catalytic activity">
    <reaction evidence="7">
        <text>dTDP-beta-L-rhamnose + L-arginyl-[protein] = N(omega)-(alpha-L-rhamnosyl)-L-arginyl-[protein] + dTDP + H(+)</text>
        <dbReference type="Rhea" id="RHEA:66692"/>
        <dbReference type="Rhea" id="RHEA-COMP:10532"/>
        <dbReference type="Rhea" id="RHEA-COMP:17096"/>
        <dbReference type="ChEBI" id="CHEBI:15378"/>
        <dbReference type="ChEBI" id="CHEBI:29965"/>
        <dbReference type="ChEBI" id="CHEBI:57510"/>
        <dbReference type="ChEBI" id="CHEBI:58369"/>
        <dbReference type="ChEBI" id="CHEBI:167445"/>
    </reaction>
    <physiologicalReaction direction="left-to-right" evidence="7">
        <dbReference type="Rhea" id="RHEA:66693"/>
    </physiologicalReaction>
</comment>
<accession>A0A840BMU7</accession>
<evidence type="ECO:0000256" key="5">
    <source>
        <dbReference type="ARBA" id="ARBA00024416"/>
    </source>
</evidence>
<dbReference type="PIRSF" id="PIRSF015557">
    <property type="entry name" value="UCP015557"/>
    <property type="match status" value="1"/>
</dbReference>